<dbReference type="SMART" id="SM01103">
    <property type="entry name" value="CRS1_YhbY"/>
    <property type="match status" value="1"/>
</dbReference>
<dbReference type="Gene3D" id="3.30.110.60">
    <property type="entry name" value="YhbY-like"/>
    <property type="match status" value="1"/>
</dbReference>
<gene>
    <name evidence="5" type="ORF">ABIC99_001297</name>
    <name evidence="6" type="ORF">EWH46_05390</name>
</gene>
<dbReference type="PANTHER" id="PTHR40065">
    <property type="entry name" value="RNA-BINDING PROTEIN YHBY"/>
    <property type="match status" value="1"/>
</dbReference>
<feature type="region of interest" description="Disordered" evidence="3">
    <location>
        <begin position="141"/>
        <end position="160"/>
    </location>
</feature>
<dbReference type="PROSITE" id="PS51295">
    <property type="entry name" value="CRM"/>
    <property type="match status" value="1"/>
</dbReference>
<reference evidence="6 7" key="1">
    <citation type="submission" date="2019-02" db="EMBL/GenBank/DDBJ databases">
        <title>Complete Genome Sequence and Methylome Analysis of Sphaerotilus natans subsp. sulfidivorans D-507.</title>
        <authorList>
            <person name="Fomenkov A."/>
            <person name="Gridneva E."/>
            <person name="Smolyakov D."/>
            <person name="Dubinina G."/>
            <person name="Vincze T."/>
            <person name="Grabovich M."/>
            <person name="Roberts R.J."/>
        </authorList>
    </citation>
    <scope>NUCLEOTIDE SEQUENCE [LARGE SCALE GENOMIC DNA]</scope>
    <source>
        <strain evidence="6 7">D-507</strain>
    </source>
</reference>
<dbReference type="Pfam" id="PF01985">
    <property type="entry name" value="CRS1_YhbY"/>
    <property type="match status" value="1"/>
</dbReference>
<dbReference type="Proteomes" id="UP001549111">
    <property type="component" value="Unassembled WGS sequence"/>
</dbReference>
<evidence type="ECO:0000256" key="2">
    <source>
        <dbReference type="PROSITE-ProRule" id="PRU00626"/>
    </source>
</evidence>
<evidence type="ECO:0000313" key="6">
    <source>
        <dbReference type="EMBL" id="QEN00270.1"/>
    </source>
</evidence>
<dbReference type="GO" id="GO:0003723">
    <property type="term" value="F:RNA binding"/>
    <property type="evidence" value="ECO:0007669"/>
    <property type="project" value="UniProtKB-UniRule"/>
</dbReference>
<proteinExistence type="predicted"/>
<dbReference type="RefSeq" id="WP_149503011.1">
    <property type="nucleotide sequence ID" value="NZ_CP035708.1"/>
</dbReference>
<keyword evidence="1 2" id="KW-0694">RNA-binding</keyword>
<feature type="compositionally biased region" description="Basic residues" evidence="3">
    <location>
        <begin position="145"/>
        <end position="160"/>
    </location>
</feature>
<evidence type="ECO:0000313" key="7">
    <source>
        <dbReference type="Proteomes" id="UP000323522"/>
    </source>
</evidence>
<evidence type="ECO:0000259" key="4">
    <source>
        <dbReference type="PROSITE" id="PS51295"/>
    </source>
</evidence>
<dbReference type="EMBL" id="JBEPLS010000004">
    <property type="protein sequence ID" value="MET3603506.1"/>
    <property type="molecule type" value="Genomic_DNA"/>
</dbReference>
<dbReference type="OrthoDB" id="9797519at2"/>
<evidence type="ECO:0000313" key="5">
    <source>
        <dbReference type="EMBL" id="MET3603506.1"/>
    </source>
</evidence>
<organism evidence="6 7">
    <name type="scientific">Sphaerotilus sulfidivorans</name>
    <dbReference type="NCBI Taxonomy" id="639200"/>
    <lineage>
        <taxon>Bacteria</taxon>
        <taxon>Pseudomonadati</taxon>
        <taxon>Pseudomonadota</taxon>
        <taxon>Betaproteobacteria</taxon>
        <taxon>Burkholderiales</taxon>
        <taxon>Sphaerotilaceae</taxon>
        <taxon>Sphaerotilus</taxon>
    </lineage>
</organism>
<dbReference type="Proteomes" id="UP000323522">
    <property type="component" value="Chromosome"/>
</dbReference>
<keyword evidence="8" id="KW-1185">Reference proteome</keyword>
<feature type="domain" description="CRM" evidence="4">
    <location>
        <begin position="4"/>
        <end position="100"/>
    </location>
</feature>
<dbReference type="SUPFAM" id="SSF75471">
    <property type="entry name" value="YhbY-like"/>
    <property type="match status" value="1"/>
</dbReference>
<name>A0A5C1Q003_9BURK</name>
<accession>A0A5C1Q003</accession>
<evidence type="ECO:0000256" key="3">
    <source>
        <dbReference type="SAM" id="MobiDB-lite"/>
    </source>
</evidence>
<sequence>MAAIQLTPAQRKEHRAAAHHLDPVVMIGSEGLTPAVLKETDAALKAHGLIKVRVFSDDRGAREGLLVQLAHELDAAPIQHIGKLLVLWRPLPEKERTEERSEDRRAAAPRVVKLLTFSKSGSHRAQIKKVTILGNQRLTTGGLVKRAKNRPTSTKKRQQD</sequence>
<evidence type="ECO:0000256" key="1">
    <source>
        <dbReference type="ARBA" id="ARBA00022884"/>
    </source>
</evidence>
<dbReference type="PANTHER" id="PTHR40065:SF3">
    <property type="entry name" value="RNA-BINDING PROTEIN YHBY"/>
    <property type="match status" value="1"/>
</dbReference>
<protein>
    <submittedName>
        <fullName evidence="6">YhbY family RNA-binding protein</fullName>
    </submittedName>
</protein>
<dbReference type="AlphaFoldDB" id="A0A5C1Q003"/>
<dbReference type="KEGG" id="snn:EWH46_05390"/>
<dbReference type="EMBL" id="CP035708">
    <property type="protein sequence ID" value="QEN00270.1"/>
    <property type="molecule type" value="Genomic_DNA"/>
</dbReference>
<reference evidence="5 8" key="2">
    <citation type="submission" date="2024-06" db="EMBL/GenBank/DDBJ databases">
        <title>Genomic Encyclopedia of Type Strains, Phase IV (KMG-IV): sequencing the most valuable type-strain genomes for metagenomic binning, comparative biology and taxonomic classification.</title>
        <authorList>
            <person name="Goeker M."/>
        </authorList>
    </citation>
    <scope>NUCLEOTIDE SEQUENCE [LARGE SCALE GENOMIC DNA]</scope>
    <source>
        <strain evidence="5 8">D-501</strain>
    </source>
</reference>
<dbReference type="InterPro" id="IPR051925">
    <property type="entry name" value="RNA-binding_domain"/>
</dbReference>
<dbReference type="InterPro" id="IPR001890">
    <property type="entry name" value="RNA-binding_CRM"/>
</dbReference>
<dbReference type="InterPro" id="IPR035920">
    <property type="entry name" value="YhbY-like_sf"/>
</dbReference>
<evidence type="ECO:0000313" key="8">
    <source>
        <dbReference type="Proteomes" id="UP001549111"/>
    </source>
</evidence>